<dbReference type="VEuPathDB" id="FungiDB:SeMB42_g04151"/>
<evidence type="ECO:0000256" key="1">
    <source>
        <dbReference type="ARBA" id="ARBA00009283"/>
    </source>
</evidence>
<accession>A0A507D2Z0</accession>
<organism evidence="8 10">
    <name type="scientific">Synchytrium endobioticum</name>
    <dbReference type="NCBI Taxonomy" id="286115"/>
    <lineage>
        <taxon>Eukaryota</taxon>
        <taxon>Fungi</taxon>
        <taxon>Fungi incertae sedis</taxon>
        <taxon>Chytridiomycota</taxon>
        <taxon>Chytridiomycota incertae sedis</taxon>
        <taxon>Chytridiomycetes</taxon>
        <taxon>Synchytriales</taxon>
        <taxon>Synchytriaceae</taxon>
        <taxon>Synchytrium</taxon>
    </lineage>
</organism>
<feature type="transmembrane region" description="Helical" evidence="6">
    <location>
        <begin position="61"/>
        <end position="80"/>
    </location>
</feature>
<dbReference type="Proteomes" id="UP000320475">
    <property type="component" value="Unassembled WGS sequence"/>
</dbReference>
<dbReference type="GO" id="GO:0045134">
    <property type="term" value="F:UDP phosphatase activity"/>
    <property type="evidence" value="ECO:0007669"/>
    <property type="project" value="TreeGrafter"/>
</dbReference>
<comment type="similarity">
    <text evidence="1">Belongs to the GDA1/CD39 NTPase family.</text>
</comment>
<dbReference type="STRING" id="286115.A0A507D2Z0"/>
<gene>
    <name evidence="8" type="ORF">SeLEV6574_g03723</name>
    <name evidence="7" type="ORF">SeMB42_g04151</name>
</gene>
<evidence type="ECO:0000256" key="6">
    <source>
        <dbReference type="SAM" id="Phobius"/>
    </source>
</evidence>
<dbReference type="GO" id="GO:0006256">
    <property type="term" value="P:UDP catabolic process"/>
    <property type="evidence" value="ECO:0007669"/>
    <property type="project" value="TreeGrafter"/>
</dbReference>
<feature type="region of interest" description="Disordered" evidence="5">
    <location>
        <begin position="402"/>
        <end position="426"/>
    </location>
</feature>
<dbReference type="GO" id="GO:0005524">
    <property type="term" value="F:ATP binding"/>
    <property type="evidence" value="ECO:0007669"/>
    <property type="project" value="UniProtKB-KW"/>
</dbReference>
<dbReference type="PANTHER" id="PTHR11782:SF121">
    <property type="entry name" value="NUCLEOSIDE-DIPHOSPHATASE MIG-23"/>
    <property type="match status" value="1"/>
</dbReference>
<dbReference type="GO" id="GO:0004382">
    <property type="term" value="F:GDP phosphatase activity"/>
    <property type="evidence" value="ECO:0007669"/>
    <property type="project" value="TreeGrafter"/>
</dbReference>
<keyword evidence="6" id="KW-1133">Transmembrane helix</keyword>
<evidence type="ECO:0000313" key="10">
    <source>
        <dbReference type="Proteomes" id="UP000320475"/>
    </source>
</evidence>
<feature type="region of interest" description="Disordered" evidence="5">
    <location>
        <begin position="1"/>
        <end position="32"/>
    </location>
</feature>
<keyword evidence="2" id="KW-0378">Hydrolase</keyword>
<dbReference type="InterPro" id="IPR000407">
    <property type="entry name" value="GDA1_CD39_NTPase"/>
</dbReference>
<evidence type="ECO:0000256" key="5">
    <source>
        <dbReference type="SAM" id="MobiDB-lite"/>
    </source>
</evidence>
<feature type="active site" description="Proton acceptor" evidence="3">
    <location>
        <position position="293"/>
    </location>
</feature>
<sequence>MPPLLRSRSSNASPSNRPYPSNSCSDDDSNAINSSVRSRVTHLGARLRVTGKRLIMDKRMWVVMLLVFMAISLWMLNGVYRPSVSQIDTTEGTEHRVRPRPALVPSDKPTPNSTKELDQELLSLELGSPMPNCHNPANNDTSWQAGRRYAVIIDAGSSGSRVLVYSWKSSTSASAAIPKLSHIAPGTENGHDWFMKKEPGISSLADVVSNTNQLTSAIKHHLNPLLEFASGIIPASQQSCTPIYLFATAGMRLVPMHQQEAILSEACTFIQQSPFTVTNGCSRHVRVISGELEGILGWIAVNKLMNGFYNDDPDSITSSKTSPTTYGFLDMGGASAQIAFEPTLAMAQRHADDLTNVLLRFEDGRDVVHKVSVTTFLGFGVNEARRRFVEYLVDVDVPSKAVSGTRSKMSKSTQNSNAMGESSSDDMSIIKSADTLGAVDNRTYKPRAPSIDHSQKFRTMKQEIAPLATTAVNINVLATPTPAPSSKPPSTSVVIVEDPCIPPGYNVTLPLSHIKTAGSVESVTVIGKGNLDACLEKQKILLNKTASCPDYPCLFNGAHAPLSPFEYGKAYEHRFLGVAEYWYTSAEMLADMKEYDHQDFYKATKQVCETALRSGPEDAPHLHRKALQCFRAVWVLSVLHDGFGVPPSHILADDSNAFKPINEIGNMQASWTLGVAVLIAAASISPLDGTASRRDLFSKNKLMAFMCVMMIVVGMGLWYAYSKWKRRNENPRGFTRLKNSFNDHHVLIV</sequence>
<keyword evidence="6" id="KW-0812">Transmembrane</keyword>
<evidence type="ECO:0000256" key="4">
    <source>
        <dbReference type="PIRSR" id="PIRSR600407-2"/>
    </source>
</evidence>
<dbReference type="GO" id="GO:0016020">
    <property type="term" value="C:membrane"/>
    <property type="evidence" value="ECO:0007669"/>
    <property type="project" value="TreeGrafter"/>
</dbReference>
<evidence type="ECO:0000256" key="2">
    <source>
        <dbReference type="ARBA" id="ARBA00022801"/>
    </source>
</evidence>
<keyword evidence="4" id="KW-0067">ATP-binding</keyword>
<evidence type="ECO:0000313" key="9">
    <source>
        <dbReference type="Proteomes" id="UP000317494"/>
    </source>
</evidence>
<dbReference type="Pfam" id="PF01150">
    <property type="entry name" value="GDA1_CD39"/>
    <property type="match status" value="2"/>
</dbReference>
<reference evidence="9 10" key="1">
    <citation type="journal article" date="2019" name="Sci. Rep.">
        <title>Comparative genomics of chytrid fungi reveal insights into the obligate biotrophic and pathogenic lifestyle of Synchytrium endobioticum.</title>
        <authorList>
            <person name="van de Vossenberg B.T.L.H."/>
            <person name="Warris S."/>
            <person name="Nguyen H.D.T."/>
            <person name="van Gent-Pelzer M.P.E."/>
            <person name="Joly D.L."/>
            <person name="van de Geest H.C."/>
            <person name="Bonants P.J.M."/>
            <person name="Smith D.S."/>
            <person name="Levesque C.A."/>
            <person name="van der Lee T.A.J."/>
        </authorList>
    </citation>
    <scope>NUCLEOTIDE SEQUENCE [LARGE SCALE GENOMIC DNA]</scope>
    <source>
        <strain evidence="8 10">LEV6574</strain>
        <strain evidence="7 9">MB42</strain>
    </source>
</reference>
<dbReference type="Proteomes" id="UP000317494">
    <property type="component" value="Unassembled WGS sequence"/>
</dbReference>
<feature type="binding site" evidence="4">
    <location>
        <begin position="333"/>
        <end position="337"/>
    </location>
    <ligand>
        <name>ATP</name>
        <dbReference type="ChEBI" id="CHEBI:30616"/>
    </ligand>
</feature>
<dbReference type="EMBL" id="QEAN01000162">
    <property type="protein sequence ID" value="TPX44972.1"/>
    <property type="molecule type" value="Genomic_DNA"/>
</dbReference>
<evidence type="ECO:0000256" key="3">
    <source>
        <dbReference type="PIRSR" id="PIRSR600407-1"/>
    </source>
</evidence>
<dbReference type="Gene3D" id="3.30.420.40">
    <property type="match status" value="1"/>
</dbReference>
<keyword evidence="6" id="KW-0472">Membrane</keyword>
<evidence type="ECO:0008006" key="11">
    <source>
        <dbReference type="Google" id="ProtNLM"/>
    </source>
</evidence>
<evidence type="ECO:0000313" key="8">
    <source>
        <dbReference type="EMBL" id="TPX45675.1"/>
    </source>
</evidence>
<dbReference type="GO" id="GO:0017111">
    <property type="term" value="F:ribonucleoside triphosphate phosphatase activity"/>
    <property type="evidence" value="ECO:0007669"/>
    <property type="project" value="TreeGrafter"/>
</dbReference>
<comment type="caution">
    <text evidence="8">The sequence shown here is derived from an EMBL/GenBank/DDBJ whole genome shotgun (WGS) entry which is preliminary data.</text>
</comment>
<protein>
    <recommendedName>
        <fullName evidence="11">Apyrase</fullName>
    </recommendedName>
</protein>
<dbReference type="EMBL" id="QEAM01000133">
    <property type="protein sequence ID" value="TPX45675.1"/>
    <property type="molecule type" value="Genomic_DNA"/>
</dbReference>
<feature type="region of interest" description="Disordered" evidence="5">
    <location>
        <begin position="88"/>
        <end position="115"/>
    </location>
</feature>
<dbReference type="Gene3D" id="3.30.420.150">
    <property type="entry name" value="Exopolyphosphatase. Domain 2"/>
    <property type="match status" value="1"/>
</dbReference>
<dbReference type="OrthoDB" id="6372431at2759"/>
<evidence type="ECO:0000313" key="7">
    <source>
        <dbReference type="EMBL" id="TPX44972.1"/>
    </source>
</evidence>
<feature type="transmembrane region" description="Helical" evidence="6">
    <location>
        <begin position="702"/>
        <end position="721"/>
    </location>
</feature>
<dbReference type="AlphaFoldDB" id="A0A507D2Z0"/>
<dbReference type="GO" id="GO:0005794">
    <property type="term" value="C:Golgi apparatus"/>
    <property type="evidence" value="ECO:0007669"/>
    <property type="project" value="TreeGrafter"/>
</dbReference>
<dbReference type="PANTHER" id="PTHR11782">
    <property type="entry name" value="ADENOSINE/GUANOSINE DIPHOSPHATASE"/>
    <property type="match status" value="1"/>
</dbReference>
<proteinExistence type="inferred from homology"/>
<dbReference type="GO" id="GO:0046036">
    <property type="term" value="P:CTP metabolic process"/>
    <property type="evidence" value="ECO:0007669"/>
    <property type="project" value="TreeGrafter"/>
</dbReference>
<keyword evidence="9" id="KW-1185">Reference proteome</keyword>
<feature type="compositionally biased region" description="Low complexity" evidence="5">
    <location>
        <begin position="1"/>
        <end position="24"/>
    </location>
</feature>
<name>A0A507D2Z0_9FUNG</name>
<keyword evidence="4" id="KW-0547">Nucleotide-binding</keyword>